<gene>
    <name evidence="2" type="ORF">SAMN05421863_11501</name>
</gene>
<organism evidence="2 3">
    <name type="scientific">Nitrosomonas communis</name>
    <dbReference type="NCBI Taxonomy" id="44574"/>
    <lineage>
        <taxon>Bacteria</taxon>
        <taxon>Pseudomonadati</taxon>
        <taxon>Pseudomonadota</taxon>
        <taxon>Betaproteobacteria</taxon>
        <taxon>Nitrosomonadales</taxon>
        <taxon>Nitrosomonadaceae</taxon>
        <taxon>Nitrosomonas</taxon>
    </lineage>
</organism>
<keyword evidence="1" id="KW-1133">Transmembrane helix</keyword>
<sequence>FIGYFDWLRLGSVFLNSLTLLMNWLLFQLLIRIKAAFKPLTTRASF</sequence>
<dbReference type="AlphaFoldDB" id="A0A1I4XE37"/>
<keyword evidence="1" id="KW-0472">Membrane</keyword>
<accession>A0A1I4XE37</accession>
<evidence type="ECO:0000256" key="1">
    <source>
        <dbReference type="SAM" id="Phobius"/>
    </source>
</evidence>
<dbReference type="EMBL" id="FOUB01000150">
    <property type="protein sequence ID" value="SFN23570.1"/>
    <property type="molecule type" value="Genomic_DNA"/>
</dbReference>
<keyword evidence="3" id="KW-1185">Reference proteome</keyword>
<dbReference type="Proteomes" id="UP000183287">
    <property type="component" value="Unassembled WGS sequence"/>
</dbReference>
<reference evidence="3" key="1">
    <citation type="submission" date="2016-10" db="EMBL/GenBank/DDBJ databases">
        <authorList>
            <person name="Varghese N."/>
            <person name="Submissions S."/>
        </authorList>
    </citation>
    <scope>NUCLEOTIDE SEQUENCE [LARGE SCALE GENOMIC DNA]</scope>
    <source>
        <strain evidence="3">Nm44</strain>
    </source>
</reference>
<feature type="transmembrane region" description="Helical" evidence="1">
    <location>
        <begin position="12"/>
        <end position="31"/>
    </location>
</feature>
<proteinExistence type="predicted"/>
<protein>
    <submittedName>
        <fullName evidence="2">Uncharacterized protein</fullName>
    </submittedName>
</protein>
<keyword evidence="1" id="KW-0812">Transmembrane</keyword>
<evidence type="ECO:0000313" key="3">
    <source>
        <dbReference type="Proteomes" id="UP000183287"/>
    </source>
</evidence>
<evidence type="ECO:0000313" key="2">
    <source>
        <dbReference type="EMBL" id="SFN23570.1"/>
    </source>
</evidence>
<name>A0A1I4XE37_9PROT</name>
<feature type="non-terminal residue" evidence="2">
    <location>
        <position position="1"/>
    </location>
</feature>